<organism evidence="1 2">
    <name type="scientific">Mesobacillus foraminis</name>
    <dbReference type="NCBI Taxonomy" id="279826"/>
    <lineage>
        <taxon>Bacteria</taxon>
        <taxon>Bacillati</taxon>
        <taxon>Bacillota</taxon>
        <taxon>Bacilli</taxon>
        <taxon>Bacillales</taxon>
        <taxon>Bacillaceae</taxon>
        <taxon>Mesobacillus</taxon>
    </lineage>
</organism>
<gene>
    <name evidence="1" type="ORF">EV146_10436</name>
</gene>
<evidence type="ECO:0000313" key="1">
    <source>
        <dbReference type="EMBL" id="TCN25929.1"/>
    </source>
</evidence>
<dbReference type="RefSeq" id="WP_132003883.1">
    <property type="nucleotide sequence ID" value="NZ_JABUHM010000009.1"/>
</dbReference>
<keyword evidence="2" id="KW-1185">Reference proteome</keyword>
<protein>
    <submittedName>
        <fullName evidence="1">Uncharacterized protein</fullName>
    </submittedName>
</protein>
<evidence type="ECO:0000313" key="2">
    <source>
        <dbReference type="Proteomes" id="UP000295689"/>
    </source>
</evidence>
<dbReference type="Proteomes" id="UP000295689">
    <property type="component" value="Unassembled WGS sequence"/>
</dbReference>
<accession>A0A4R2BIM8</accession>
<proteinExistence type="predicted"/>
<dbReference type="EMBL" id="SLVV01000004">
    <property type="protein sequence ID" value="TCN25929.1"/>
    <property type="molecule type" value="Genomic_DNA"/>
</dbReference>
<dbReference type="AlphaFoldDB" id="A0A4R2BIM8"/>
<reference evidence="1 2" key="1">
    <citation type="journal article" date="2015" name="Stand. Genomic Sci.">
        <title>Genomic Encyclopedia of Bacterial and Archaeal Type Strains, Phase III: the genomes of soil and plant-associated and newly described type strains.</title>
        <authorList>
            <person name="Whitman W.B."/>
            <person name="Woyke T."/>
            <person name="Klenk H.P."/>
            <person name="Zhou Y."/>
            <person name="Lilburn T.G."/>
            <person name="Beck B.J."/>
            <person name="De Vos P."/>
            <person name="Vandamme P."/>
            <person name="Eisen J.A."/>
            <person name="Garrity G."/>
            <person name="Hugenholtz P."/>
            <person name="Kyrpides N.C."/>
        </authorList>
    </citation>
    <scope>NUCLEOTIDE SEQUENCE [LARGE SCALE GENOMIC DNA]</scope>
    <source>
        <strain evidence="1 2">CV53</strain>
    </source>
</reference>
<sequence length="100" mass="11670">MVQTILKFALFCLLLLGVIELTINEFFKNDDAVTVTSFKSEDEMNQENIPSLEMHLVDQDEVSGYIVETYREYEVYKNDSGEVVKEVPTANFDYIRYKIE</sequence>
<comment type="caution">
    <text evidence="1">The sequence shown here is derived from an EMBL/GenBank/DDBJ whole genome shotgun (WGS) entry which is preliminary data.</text>
</comment>
<name>A0A4R2BIM8_9BACI</name>